<evidence type="ECO:0000256" key="1">
    <source>
        <dbReference type="SAM" id="MobiDB-lite"/>
    </source>
</evidence>
<feature type="compositionally biased region" description="Polar residues" evidence="1">
    <location>
        <begin position="82"/>
        <end position="106"/>
    </location>
</feature>
<feature type="compositionally biased region" description="Basic and acidic residues" evidence="1">
    <location>
        <begin position="114"/>
        <end position="126"/>
    </location>
</feature>
<feature type="compositionally biased region" description="Polar residues" evidence="1">
    <location>
        <begin position="215"/>
        <end position="231"/>
    </location>
</feature>
<feature type="compositionally biased region" description="Basic and acidic residues" evidence="1">
    <location>
        <begin position="648"/>
        <end position="738"/>
    </location>
</feature>
<dbReference type="AlphaFoldDB" id="A0A9W9WGE9"/>
<feature type="compositionally biased region" description="Basic residues" evidence="1">
    <location>
        <begin position="1"/>
        <end position="12"/>
    </location>
</feature>
<protein>
    <submittedName>
        <fullName evidence="2">Uncharacterized protein</fullName>
    </submittedName>
</protein>
<dbReference type="EMBL" id="JAPWDO010000008">
    <property type="protein sequence ID" value="KAJ5459100.1"/>
    <property type="molecule type" value="Genomic_DNA"/>
</dbReference>
<reference evidence="2" key="2">
    <citation type="journal article" date="2023" name="IMA Fungus">
        <title>Comparative genomic study of the Penicillium genus elucidates a diverse pangenome and 15 lateral gene transfer events.</title>
        <authorList>
            <person name="Petersen C."/>
            <person name="Sorensen T."/>
            <person name="Nielsen M.R."/>
            <person name="Sondergaard T.E."/>
            <person name="Sorensen J.L."/>
            <person name="Fitzpatrick D.A."/>
            <person name="Frisvad J.C."/>
            <person name="Nielsen K.L."/>
        </authorList>
    </citation>
    <scope>NUCLEOTIDE SEQUENCE</scope>
    <source>
        <strain evidence="2">IBT 17660</strain>
    </source>
</reference>
<evidence type="ECO:0000313" key="3">
    <source>
        <dbReference type="Proteomes" id="UP001147760"/>
    </source>
</evidence>
<feature type="compositionally biased region" description="Basic and acidic residues" evidence="1">
    <location>
        <begin position="587"/>
        <end position="615"/>
    </location>
</feature>
<dbReference type="Proteomes" id="UP001147760">
    <property type="component" value="Unassembled WGS sequence"/>
</dbReference>
<feature type="compositionally biased region" description="Basic and acidic residues" evidence="1">
    <location>
        <begin position="359"/>
        <end position="372"/>
    </location>
</feature>
<accession>A0A9W9WGE9</accession>
<feature type="compositionally biased region" description="Basic and acidic residues" evidence="1">
    <location>
        <begin position="749"/>
        <end position="760"/>
    </location>
</feature>
<feature type="compositionally biased region" description="Polar residues" evidence="1">
    <location>
        <begin position="345"/>
        <end position="358"/>
    </location>
</feature>
<name>A0A9W9WGE9_9EURO</name>
<comment type="caution">
    <text evidence="2">The sequence shown here is derived from an EMBL/GenBank/DDBJ whole genome shotgun (WGS) entry which is preliminary data.</text>
</comment>
<feature type="compositionally biased region" description="Polar residues" evidence="1">
    <location>
        <begin position="61"/>
        <end position="74"/>
    </location>
</feature>
<organism evidence="2 3">
    <name type="scientific">Penicillium desertorum</name>
    <dbReference type="NCBI Taxonomy" id="1303715"/>
    <lineage>
        <taxon>Eukaryota</taxon>
        <taxon>Fungi</taxon>
        <taxon>Dikarya</taxon>
        <taxon>Ascomycota</taxon>
        <taxon>Pezizomycotina</taxon>
        <taxon>Eurotiomycetes</taxon>
        <taxon>Eurotiomycetidae</taxon>
        <taxon>Eurotiales</taxon>
        <taxon>Aspergillaceae</taxon>
        <taxon>Penicillium</taxon>
    </lineage>
</organism>
<feature type="region of interest" description="Disordered" evidence="1">
    <location>
        <begin position="633"/>
        <end position="774"/>
    </location>
</feature>
<proteinExistence type="predicted"/>
<evidence type="ECO:0000313" key="2">
    <source>
        <dbReference type="EMBL" id="KAJ5459100.1"/>
    </source>
</evidence>
<sequence length="799" mass="90528">MSRGKRRRRHSKAVQPTQSPAPSLLTPVTEPARQRKRKRSHHKAKKRPPSSSQVYRKDGLNSESPQAGSSNHPPTEQERTNPRSVHSSQVKVQEQRSPPKRSTTPLQRAPKAKRGYESDSEFEFKYISKPQAQLKSQVALRSPPSSPQKVVGLKKTTPVSGNERGNDVRATSSNAGSESEREPEPASPSPSLPSLQMALVENTTPVSNHDRQRTSRGASLSNPTSESQQVFTPGPERESSRSSGASPERAVGHEEATPASYPDYGHRTRESSASDIGNEPETAFTAGPGHGPESSLSSSSPCNKKALKRKRPNAHHASRRKAAPLPAPSSPDRLPEAESEPTLPSMDSLTYSESTLRNFRSDHWRKACEPKEPPLPSRSDLSKVIGSSSPSIFVPISEFQPPESEDDSRYASPSPTQITPASSPPVPPTVSRVRPRVHSRLLSPQRWLSRLGRPMQKSSLSETVWASRLRHKCKMKFTNERLVINAKAFPWVYAELPPAAHDNPDYVLETSDDDSDFELSEDFGPLEPRRRRSGLSGDSPETELTERESSEPEQPSEPEQSSESEAHIDFGPLLDCMRSSDPQPLPELERPSDAERLSNFESEHPRPPTSIRDELPVWQSRQLNKRIDEAIVRDKEENPKFWGGSWMKEYERGVPIKEQVEADYKQEMAKKKEEEERKKREKQERDRTLKEKREKKRKEMAEQKLRQEREEQKRIEEEQEREQERQLKERQKREDLKRKLQKSINSLSDLEKMLEEERRTPGVQIRSALRGGRSNAQLQRYKKDILDGVKVLEMLEKEG</sequence>
<feature type="region of interest" description="Disordered" evidence="1">
    <location>
        <begin position="1"/>
        <end position="436"/>
    </location>
</feature>
<keyword evidence="3" id="KW-1185">Reference proteome</keyword>
<feature type="compositionally biased region" description="Basic residues" evidence="1">
    <location>
        <begin position="305"/>
        <end position="322"/>
    </location>
</feature>
<reference evidence="2" key="1">
    <citation type="submission" date="2022-12" db="EMBL/GenBank/DDBJ databases">
        <authorList>
            <person name="Petersen C."/>
        </authorList>
    </citation>
    <scope>NUCLEOTIDE SEQUENCE</scope>
    <source>
        <strain evidence="2">IBT 17660</strain>
    </source>
</reference>
<dbReference type="OrthoDB" id="4367962at2759"/>
<feature type="compositionally biased region" description="Acidic residues" evidence="1">
    <location>
        <begin position="510"/>
        <end position="521"/>
    </location>
</feature>
<gene>
    <name evidence="2" type="ORF">N7530_011044</name>
</gene>
<feature type="compositionally biased region" description="Basic residues" evidence="1">
    <location>
        <begin position="34"/>
        <end position="48"/>
    </location>
</feature>
<feature type="region of interest" description="Disordered" evidence="1">
    <location>
        <begin position="500"/>
        <end position="620"/>
    </location>
</feature>